<proteinExistence type="predicted"/>
<dbReference type="Proteomes" id="UP000092993">
    <property type="component" value="Unassembled WGS sequence"/>
</dbReference>
<protein>
    <submittedName>
        <fullName evidence="1">Uncharacterized protein</fullName>
    </submittedName>
</protein>
<dbReference type="AlphaFoldDB" id="A0A1C7LSY0"/>
<evidence type="ECO:0000313" key="2">
    <source>
        <dbReference type="Proteomes" id="UP000092993"/>
    </source>
</evidence>
<keyword evidence="2" id="KW-1185">Reference proteome</keyword>
<sequence>MTSALQNPQDILDPQQFVKHLVRNILTSDISGLTFLNEMLFARTTRPPIPCTLTSKTLCFTLFSRECSRAREHVFGSNYYRSDGRVFAELLAFLSSDAVTVERSSNPSFTPKLRGLEFTQLTGCHYGAFADASRHLRGPKFKSHECSSHESFAVYAPSLRRELASVHVAIESGTPEIPSSHLEFNTISATRSIAQPSPGDSTFASWRR</sequence>
<comment type="caution">
    <text evidence="1">The sequence shown here is derived from an EMBL/GenBank/DDBJ whole genome shotgun (WGS) entry which is preliminary data.</text>
</comment>
<gene>
    <name evidence="1" type="ORF">A0H81_12099</name>
</gene>
<evidence type="ECO:0000313" key="1">
    <source>
        <dbReference type="EMBL" id="OBZ67941.1"/>
    </source>
</evidence>
<accession>A0A1C7LSY0</accession>
<reference evidence="1 2" key="1">
    <citation type="submission" date="2016-03" db="EMBL/GenBank/DDBJ databases">
        <title>Whole genome sequencing of Grifola frondosa 9006-11.</title>
        <authorList>
            <person name="Min B."/>
            <person name="Park H."/>
            <person name="Kim J.-G."/>
            <person name="Cho H."/>
            <person name="Oh Y.-L."/>
            <person name="Kong W.-S."/>
            <person name="Choi I.-G."/>
        </authorList>
    </citation>
    <scope>NUCLEOTIDE SEQUENCE [LARGE SCALE GENOMIC DNA]</scope>
    <source>
        <strain evidence="1 2">9006-11</strain>
    </source>
</reference>
<name>A0A1C7LSY0_GRIFR</name>
<dbReference type="EMBL" id="LUGG01000023">
    <property type="protein sequence ID" value="OBZ67941.1"/>
    <property type="molecule type" value="Genomic_DNA"/>
</dbReference>
<organism evidence="1 2">
    <name type="scientific">Grifola frondosa</name>
    <name type="common">Maitake</name>
    <name type="synonym">Polyporus frondosus</name>
    <dbReference type="NCBI Taxonomy" id="5627"/>
    <lineage>
        <taxon>Eukaryota</taxon>
        <taxon>Fungi</taxon>
        <taxon>Dikarya</taxon>
        <taxon>Basidiomycota</taxon>
        <taxon>Agaricomycotina</taxon>
        <taxon>Agaricomycetes</taxon>
        <taxon>Polyporales</taxon>
        <taxon>Grifolaceae</taxon>
        <taxon>Grifola</taxon>
    </lineage>
</organism>